<feature type="compositionally biased region" description="Pro residues" evidence="1">
    <location>
        <begin position="323"/>
        <end position="332"/>
    </location>
</feature>
<feature type="compositionally biased region" description="Basic and acidic residues" evidence="1">
    <location>
        <begin position="457"/>
        <end position="472"/>
    </location>
</feature>
<reference evidence="2" key="2">
    <citation type="submission" date="2021-01" db="EMBL/GenBank/DDBJ databases">
        <authorList>
            <person name="Kaushik A."/>
        </authorList>
    </citation>
    <scope>NUCLEOTIDE SEQUENCE</scope>
    <source>
        <strain evidence="2">AG1-1A</strain>
    </source>
</reference>
<feature type="compositionally biased region" description="Basic and acidic residues" evidence="1">
    <location>
        <begin position="17"/>
        <end position="27"/>
    </location>
</feature>
<feature type="compositionally biased region" description="Pro residues" evidence="1">
    <location>
        <begin position="341"/>
        <end position="354"/>
    </location>
</feature>
<feature type="region of interest" description="Disordered" evidence="1">
    <location>
        <begin position="114"/>
        <end position="184"/>
    </location>
</feature>
<feature type="compositionally biased region" description="Basic residues" evidence="1">
    <location>
        <begin position="390"/>
        <end position="399"/>
    </location>
</feature>
<name>A0A8H7LFS1_9AGAM</name>
<feature type="region of interest" description="Disordered" evidence="1">
    <location>
        <begin position="1"/>
        <end position="86"/>
    </location>
</feature>
<feature type="compositionally biased region" description="Polar residues" evidence="1">
    <location>
        <begin position="403"/>
        <end position="412"/>
    </location>
</feature>
<organism evidence="3 4">
    <name type="scientific">Rhizoctonia solani</name>
    <dbReference type="NCBI Taxonomy" id="456999"/>
    <lineage>
        <taxon>Eukaryota</taxon>
        <taxon>Fungi</taxon>
        <taxon>Dikarya</taxon>
        <taxon>Basidiomycota</taxon>
        <taxon>Agaricomycotina</taxon>
        <taxon>Agaricomycetes</taxon>
        <taxon>Cantharellales</taxon>
        <taxon>Ceratobasidiaceae</taxon>
        <taxon>Rhizoctonia</taxon>
    </lineage>
</organism>
<evidence type="ECO:0000256" key="1">
    <source>
        <dbReference type="SAM" id="MobiDB-lite"/>
    </source>
</evidence>
<feature type="compositionally biased region" description="Basic residues" evidence="1">
    <location>
        <begin position="269"/>
        <end position="278"/>
    </location>
</feature>
<sequence>MAPSPWKGKGRASNNQDSRRRALERSIARHNVKRARRAEQRTTRNAPDPFDTLQAIDWPPSDDNGDDDDDETGNDAGLGSREPSENDWAAMCRANEAMSQELAHLRAIFGRNDQLTHGATPGASGSRSRSSVPRPSSAAPVSLGEPALDYPPTCPPSHTHPSPSDDPAPRRFVPLPKSKTSANIGDIQNDAGLGGNLARWLEISNIIRELMTRVGLDYGNSWSNQDKTKLGILYALILKEAPELGVFQNGWGTEWLVQAKFNNHRCYKTKRMKQRHSNVKAEDSAQGHGPPPPPPLETPSPQLTLKSPPPPSPLFLAASPLREPTPLPQPEPGPEHEAPQPQNPPQQSPPPPASPRLQREHPPELPTLRLLHPPPDSEPIHPPADQPPTSRRRGPRARRSCGDPSTSRSRYNLRTRGAAAAAAEAQTVAAIEENQRQAGGTLGSKKRSCRSESPLRLLEESDDGGRLSDEDY</sequence>
<dbReference type="EMBL" id="JACYCC010000096">
    <property type="protein sequence ID" value="KAF8675535.1"/>
    <property type="molecule type" value="Genomic_DNA"/>
</dbReference>
<dbReference type="AlphaFoldDB" id="A0A8H7LFS1"/>
<feature type="region of interest" description="Disordered" evidence="1">
    <location>
        <begin position="432"/>
        <end position="472"/>
    </location>
</feature>
<comment type="caution">
    <text evidence="3">The sequence shown here is derived from an EMBL/GenBank/DDBJ whole genome shotgun (WGS) entry which is preliminary data.</text>
</comment>
<evidence type="ECO:0000313" key="2">
    <source>
        <dbReference type="EMBL" id="CAE6344626.1"/>
    </source>
</evidence>
<dbReference type="EMBL" id="CAJMWR010000097">
    <property type="protein sequence ID" value="CAE6344626.1"/>
    <property type="molecule type" value="Genomic_DNA"/>
</dbReference>
<proteinExistence type="predicted"/>
<dbReference type="Proteomes" id="UP000663840">
    <property type="component" value="Unassembled WGS sequence"/>
</dbReference>
<accession>A0A8H7LFS1</accession>
<feature type="region of interest" description="Disordered" evidence="1">
    <location>
        <begin position="269"/>
        <end position="418"/>
    </location>
</feature>
<feature type="compositionally biased region" description="Acidic residues" evidence="1">
    <location>
        <begin position="63"/>
        <end position="73"/>
    </location>
</feature>
<reference evidence="3" key="1">
    <citation type="submission" date="2020-09" db="EMBL/GenBank/DDBJ databases">
        <title>Comparative genome analyses of four rice-infecting Rhizoctonia solani isolates reveal extensive enrichment of homogalacturonan modification genes.</title>
        <authorList>
            <person name="Lee D.-Y."/>
            <person name="Jeon J."/>
            <person name="Kim K.-T."/>
            <person name="Cheong K."/>
            <person name="Song H."/>
            <person name="Choi G."/>
            <person name="Ko J."/>
            <person name="Opiyo S.O."/>
            <person name="Zuo S."/>
            <person name="Madhav S."/>
            <person name="Lee Y.-H."/>
            <person name="Wang G.-L."/>
        </authorList>
    </citation>
    <scope>NUCLEOTIDE SEQUENCE</scope>
    <source>
        <strain evidence="3">AG1-IA YN-7</strain>
    </source>
</reference>
<evidence type="ECO:0000313" key="3">
    <source>
        <dbReference type="EMBL" id="KAF8675535.1"/>
    </source>
</evidence>
<feature type="compositionally biased region" description="Pro residues" evidence="1">
    <location>
        <begin position="372"/>
        <end position="386"/>
    </location>
</feature>
<feature type="compositionally biased region" description="Pro residues" evidence="1">
    <location>
        <begin position="289"/>
        <end position="298"/>
    </location>
</feature>
<evidence type="ECO:0000313" key="4">
    <source>
        <dbReference type="Proteomes" id="UP000650582"/>
    </source>
</evidence>
<gene>
    <name evidence="2" type="ORF">RDB_LOCUS5618</name>
    <name evidence="3" type="ORF">RHS04_06683</name>
</gene>
<dbReference type="Proteomes" id="UP000650582">
    <property type="component" value="Unassembled WGS sequence"/>
</dbReference>
<feature type="compositionally biased region" description="Low complexity" evidence="1">
    <location>
        <begin position="121"/>
        <end position="142"/>
    </location>
</feature>
<protein>
    <submittedName>
        <fullName evidence="3">Uncharacterized protein</fullName>
    </submittedName>
</protein>